<dbReference type="Gene3D" id="3.20.20.105">
    <property type="entry name" value="Queuine tRNA-ribosyltransferase-like"/>
    <property type="match status" value="1"/>
</dbReference>
<dbReference type="NCBIfam" id="TIGR00449">
    <property type="entry name" value="tgt_general"/>
    <property type="match status" value="1"/>
</dbReference>
<evidence type="ECO:0000256" key="2">
    <source>
        <dbReference type="ARBA" id="ARBA00022694"/>
    </source>
</evidence>
<evidence type="ECO:0000313" key="8">
    <source>
        <dbReference type="EMBL" id="OTG33654.1"/>
    </source>
</evidence>
<comment type="subcellular location">
    <subcellularLocation>
        <location evidence="5">Cytoplasm</location>
    </subcellularLocation>
</comment>
<dbReference type="AlphaFoldDB" id="A0A251VDZ9"/>
<reference evidence="7" key="3">
    <citation type="submission" date="2020-06" db="EMBL/GenBank/DDBJ databases">
        <title>Helianthus annuus Genome sequencing and assembly Release 2.</title>
        <authorList>
            <person name="Gouzy J."/>
            <person name="Langlade N."/>
            <person name="Munos S."/>
        </authorList>
    </citation>
    <scope>NUCLEOTIDE SEQUENCE</scope>
    <source>
        <tissue evidence="7">Leaves</tissue>
    </source>
</reference>
<dbReference type="Pfam" id="PF01702">
    <property type="entry name" value="TGT"/>
    <property type="match status" value="1"/>
</dbReference>
<comment type="subunit">
    <text evidence="5">Heterodimer of a catalytic subunit and an accessory subunit.</text>
</comment>
<comment type="similarity">
    <text evidence="5">Belongs to the queuine tRNA-ribosyltransferase family. QTRT2 subfamily.</text>
</comment>
<dbReference type="SUPFAM" id="SSF51713">
    <property type="entry name" value="tRNA-guanine transglycosylase"/>
    <property type="match status" value="1"/>
</dbReference>
<dbReference type="GO" id="GO:0008479">
    <property type="term" value="F:tRNA-guanosine(34) queuine transglycosylase activity"/>
    <property type="evidence" value="ECO:0007669"/>
    <property type="project" value="UniProtKB-UniRule"/>
</dbReference>
<feature type="binding site" evidence="5">
    <location>
        <position position="376"/>
    </location>
    <ligand>
        <name>Zn(2+)</name>
        <dbReference type="ChEBI" id="CHEBI:29105"/>
    </ligand>
</feature>
<evidence type="ECO:0000256" key="4">
    <source>
        <dbReference type="ARBA" id="ARBA00022833"/>
    </source>
</evidence>
<reference evidence="8" key="2">
    <citation type="submission" date="2017-02" db="EMBL/GenBank/DDBJ databases">
        <title>Sunflower complete genome.</title>
        <authorList>
            <person name="Langlade N."/>
            <person name="Munos S."/>
        </authorList>
    </citation>
    <scope>NUCLEOTIDE SEQUENCE [LARGE SCALE GENOMIC DNA]</scope>
    <source>
        <tissue evidence="8">Leaves</tissue>
    </source>
</reference>
<feature type="binding site" evidence="5">
    <location>
        <position position="350"/>
    </location>
    <ligand>
        <name>Zn(2+)</name>
        <dbReference type="ChEBI" id="CHEBI:29105"/>
    </ligand>
</feature>
<dbReference type="InterPro" id="IPR028592">
    <property type="entry name" value="QTRTD1"/>
</dbReference>
<sequence>MLQEAELSIDDGAQESKNMKFAIKTFCKSGRARVGLLQLTTLGNKEIIEIETPALLLTTRKGLPAFIPPDHLPFLPSPDSRLLHFSPMHFMECPDLKTISKIGGVHRLLGLQGYGFVAVPRDSILSLPECNSSNKNGASFETPCGRFLVKPLEYMKMISSMKPDLWVSLADEVHASVTVKRNKVSVDRTITWLDTCISLKPRDGVLFGSIVGGCNVEERTRCAQEVAKRNVSGYYIGGFGLGDSIDERSTYLHAVTDSLPKEKPRQVCGLGLPEEVLQGIAAGIDLFDSTYIYHLTLEGFALIFPLNNDKCTQDPQLCPMASDYTKINLKATVYRKDTSRIVEGCTCYTCQNHTKAYINHLLNVHEMLAQILLEIHNTHHYLSFFRLIREAITEGKFEEFRQKFIQNRRGHLLAASPITFELESPVR</sequence>
<dbReference type="GO" id="GO:0005737">
    <property type="term" value="C:cytoplasm"/>
    <property type="evidence" value="ECO:0007669"/>
    <property type="project" value="UniProtKB-SubCell"/>
</dbReference>
<dbReference type="STRING" id="4232.A0A251VDZ9"/>
<keyword evidence="3 5" id="KW-0479">Metal-binding</keyword>
<dbReference type="InterPro" id="IPR050852">
    <property type="entry name" value="Queuine_tRNA-ribosyltrfase"/>
</dbReference>
<keyword evidence="7" id="KW-0328">Glycosyltransferase</keyword>
<evidence type="ECO:0000313" key="7">
    <source>
        <dbReference type="EMBL" id="KAF5817445.1"/>
    </source>
</evidence>
<name>A0A251VDZ9_HELAN</name>
<dbReference type="PANTHER" id="PTHR46064:SF1">
    <property type="entry name" value="QUEUINE TRNA-RIBOSYLTRANSFERASE ACCESSORY SUBUNIT 2"/>
    <property type="match status" value="1"/>
</dbReference>
<keyword evidence="1 5" id="KW-0963">Cytoplasm</keyword>
<gene>
    <name evidence="8" type="primary">QTRD1</name>
    <name evidence="8" type="ORF">HannXRQ_Chr02g0037061</name>
    <name evidence="7" type="ORF">HanXRQr2_Chr02g0053071</name>
</gene>
<dbReference type="GO" id="GO:0046872">
    <property type="term" value="F:metal ion binding"/>
    <property type="evidence" value="ECO:0007669"/>
    <property type="project" value="UniProtKB-KW"/>
</dbReference>
<reference evidence="7 9" key="1">
    <citation type="journal article" date="2017" name="Nature">
        <title>The sunflower genome provides insights into oil metabolism, flowering and Asterid evolution.</title>
        <authorList>
            <person name="Badouin H."/>
            <person name="Gouzy J."/>
            <person name="Grassa C.J."/>
            <person name="Murat F."/>
            <person name="Staton S.E."/>
            <person name="Cottret L."/>
            <person name="Lelandais-Briere C."/>
            <person name="Owens G.L."/>
            <person name="Carrere S."/>
            <person name="Mayjonade B."/>
            <person name="Legrand L."/>
            <person name="Gill N."/>
            <person name="Kane N.C."/>
            <person name="Bowers J.E."/>
            <person name="Hubner S."/>
            <person name="Bellec A."/>
            <person name="Berard A."/>
            <person name="Berges H."/>
            <person name="Blanchet N."/>
            <person name="Boniface M.C."/>
            <person name="Brunel D."/>
            <person name="Catrice O."/>
            <person name="Chaidir N."/>
            <person name="Claudel C."/>
            <person name="Donnadieu C."/>
            <person name="Faraut T."/>
            <person name="Fievet G."/>
            <person name="Helmstetter N."/>
            <person name="King M."/>
            <person name="Knapp S.J."/>
            <person name="Lai Z."/>
            <person name="Le Paslier M.C."/>
            <person name="Lippi Y."/>
            <person name="Lorenzon L."/>
            <person name="Mandel J.R."/>
            <person name="Marage G."/>
            <person name="Marchand G."/>
            <person name="Marquand E."/>
            <person name="Bret-Mestries E."/>
            <person name="Morien E."/>
            <person name="Nambeesan S."/>
            <person name="Nguyen T."/>
            <person name="Pegot-Espagnet P."/>
            <person name="Pouilly N."/>
            <person name="Raftis F."/>
            <person name="Sallet E."/>
            <person name="Schiex T."/>
            <person name="Thomas J."/>
            <person name="Vandecasteele C."/>
            <person name="Vares D."/>
            <person name="Vear F."/>
            <person name="Vautrin S."/>
            <person name="Crespi M."/>
            <person name="Mangin B."/>
            <person name="Burke J.M."/>
            <person name="Salse J."/>
            <person name="Munos S."/>
            <person name="Vincourt P."/>
            <person name="Rieseberg L.H."/>
            <person name="Langlade N.B."/>
        </authorList>
    </citation>
    <scope>NUCLEOTIDE SEQUENCE [LARGE SCALE GENOMIC DNA]</scope>
    <source>
        <strain evidence="9">cv. SF193</strain>
        <tissue evidence="7">Leaves</tissue>
    </source>
</reference>
<dbReference type="GO" id="GO:0006400">
    <property type="term" value="P:tRNA modification"/>
    <property type="evidence" value="ECO:0007669"/>
    <property type="project" value="InterPro"/>
</dbReference>
<feature type="domain" description="tRNA-guanine(15) transglycosylase-like" evidence="6">
    <location>
        <begin position="30"/>
        <end position="408"/>
    </location>
</feature>
<dbReference type="Gramene" id="mRNA:HanXRQr2_Chr02g0053071">
    <property type="protein sequence ID" value="mRNA:HanXRQr2_Chr02g0053071"/>
    <property type="gene ID" value="HanXRQr2_Chr02g0053071"/>
</dbReference>
<keyword evidence="2 5" id="KW-0819">tRNA processing</keyword>
<comment type="function">
    <text evidence="5">Non-catalytic subunit of the queuine tRNA-ribosyltransferase (TGT) that catalyzes the base-exchange of a guanine (G) residue with queuine (Q) at position 34 (anticodon wobble position) in tRNAs with GU(N) anticodons (tRNA-Asp, -Asn, -His and -Tyr), resulting in the hypermodified nucleoside queuosine (7-(((4,5-cis-dihydroxy-2-cyclopenten-1-yl)amino)methyl)-7-deazaguanosine).</text>
</comment>
<dbReference type="EMBL" id="CM007891">
    <property type="protein sequence ID" value="OTG33654.1"/>
    <property type="molecule type" value="Genomic_DNA"/>
</dbReference>
<feature type="binding site" evidence="5">
    <location>
        <position position="347"/>
    </location>
    <ligand>
        <name>Zn(2+)</name>
        <dbReference type="ChEBI" id="CHEBI:29105"/>
    </ligand>
</feature>
<keyword evidence="8" id="KW-0808">Transferase</keyword>
<proteinExistence type="inferred from homology"/>
<dbReference type="HAMAP" id="MF_03043">
    <property type="entry name" value="QTRT2"/>
    <property type="match status" value="1"/>
</dbReference>
<dbReference type="PANTHER" id="PTHR46064">
    <property type="entry name" value="QUEUINE TRNA-RIBOSYLTRANSFERASE ACCESSORY SUBUNIT 2"/>
    <property type="match status" value="1"/>
</dbReference>
<accession>A0A251VDZ9</accession>
<dbReference type="InterPro" id="IPR036511">
    <property type="entry name" value="TGT-like_sf"/>
</dbReference>
<evidence type="ECO:0000256" key="5">
    <source>
        <dbReference type="HAMAP-Rule" id="MF_03043"/>
    </source>
</evidence>
<protein>
    <recommendedName>
        <fullName evidence="5">Queuine tRNA-ribosyltransferase accessory subunit 2</fullName>
    </recommendedName>
    <alternativeName>
        <fullName evidence="5">Queuine tRNA-ribosyltransferase domain-containing protein 1</fullName>
    </alternativeName>
</protein>
<organism evidence="8 9">
    <name type="scientific">Helianthus annuus</name>
    <name type="common">Common sunflower</name>
    <dbReference type="NCBI Taxonomy" id="4232"/>
    <lineage>
        <taxon>Eukaryota</taxon>
        <taxon>Viridiplantae</taxon>
        <taxon>Streptophyta</taxon>
        <taxon>Embryophyta</taxon>
        <taxon>Tracheophyta</taxon>
        <taxon>Spermatophyta</taxon>
        <taxon>Magnoliopsida</taxon>
        <taxon>eudicotyledons</taxon>
        <taxon>Gunneridae</taxon>
        <taxon>Pentapetalae</taxon>
        <taxon>asterids</taxon>
        <taxon>campanulids</taxon>
        <taxon>Asterales</taxon>
        <taxon>Asteraceae</taxon>
        <taxon>Asteroideae</taxon>
        <taxon>Heliantheae alliance</taxon>
        <taxon>Heliantheae</taxon>
        <taxon>Helianthus</taxon>
    </lineage>
</organism>
<dbReference type="Proteomes" id="UP000215914">
    <property type="component" value="Chromosome 2"/>
</dbReference>
<keyword evidence="9" id="KW-1185">Reference proteome</keyword>
<dbReference type="EMBL" id="MNCJ02000317">
    <property type="protein sequence ID" value="KAF5817445.1"/>
    <property type="molecule type" value="Genomic_DNA"/>
</dbReference>
<dbReference type="InterPro" id="IPR002616">
    <property type="entry name" value="tRNA_ribo_trans-like"/>
</dbReference>
<evidence type="ECO:0000256" key="3">
    <source>
        <dbReference type="ARBA" id="ARBA00022723"/>
    </source>
</evidence>
<dbReference type="FunFam" id="3.20.20.105:FF:000003">
    <property type="entry name" value="Queuine tRNA-ribosyltransferase accessory subunit 2"/>
    <property type="match status" value="1"/>
</dbReference>
<dbReference type="OrthoDB" id="27601at2759"/>
<keyword evidence="4 5" id="KW-0862">Zinc</keyword>
<dbReference type="InParanoid" id="A0A251VDZ9"/>
<evidence type="ECO:0000256" key="1">
    <source>
        <dbReference type="ARBA" id="ARBA00022490"/>
    </source>
</evidence>
<evidence type="ECO:0000313" key="9">
    <source>
        <dbReference type="Proteomes" id="UP000215914"/>
    </source>
</evidence>
<comment type="cofactor">
    <cofactor evidence="5">
        <name>Zn(2+)</name>
        <dbReference type="ChEBI" id="CHEBI:29105"/>
    </cofactor>
    <text evidence="5">Binds 1 zinc ion per subunit.</text>
</comment>
<dbReference type="OMA" id="MAGSRMK"/>
<evidence type="ECO:0000259" key="6">
    <source>
        <dbReference type="Pfam" id="PF01702"/>
    </source>
</evidence>
<feature type="binding site" evidence="5">
    <location>
        <position position="345"/>
    </location>
    <ligand>
        <name>Zn(2+)</name>
        <dbReference type="ChEBI" id="CHEBI:29105"/>
    </ligand>
</feature>